<accession>A0A392WF76</accession>
<evidence type="ECO:0000313" key="3">
    <source>
        <dbReference type="Proteomes" id="UP000265520"/>
    </source>
</evidence>
<name>A0A392WF76_9FABA</name>
<dbReference type="EMBL" id="LXQA011466048">
    <property type="protein sequence ID" value="MCI98169.1"/>
    <property type="molecule type" value="Genomic_DNA"/>
</dbReference>
<organism evidence="2 3">
    <name type="scientific">Trifolium medium</name>
    <dbReference type="NCBI Taxonomy" id="97028"/>
    <lineage>
        <taxon>Eukaryota</taxon>
        <taxon>Viridiplantae</taxon>
        <taxon>Streptophyta</taxon>
        <taxon>Embryophyta</taxon>
        <taxon>Tracheophyta</taxon>
        <taxon>Spermatophyta</taxon>
        <taxon>Magnoliopsida</taxon>
        <taxon>eudicotyledons</taxon>
        <taxon>Gunneridae</taxon>
        <taxon>Pentapetalae</taxon>
        <taxon>rosids</taxon>
        <taxon>fabids</taxon>
        <taxon>Fabales</taxon>
        <taxon>Fabaceae</taxon>
        <taxon>Papilionoideae</taxon>
        <taxon>50 kb inversion clade</taxon>
        <taxon>NPAAA clade</taxon>
        <taxon>Hologalegina</taxon>
        <taxon>IRL clade</taxon>
        <taxon>Trifolieae</taxon>
        <taxon>Trifolium</taxon>
    </lineage>
</organism>
<comment type="caution">
    <text evidence="2">The sequence shown here is derived from an EMBL/GenBank/DDBJ whole genome shotgun (WGS) entry which is preliminary data.</text>
</comment>
<protein>
    <submittedName>
        <fullName evidence="2">Uncharacterized protein</fullName>
    </submittedName>
</protein>
<sequence>MHKMLNDGPVEYEDGTLATEAQ</sequence>
<dbReference type="Proteomes" id="UP000265520">
    <property type="component" value="Unassembled WGS sequence"/>
</dbReference>
<evidence type="ECO:0000313" key="2">
    <source>
        <dbReference type="EMBL" id="MCI98169.1"/>
    </source>
</evidence>
<feature type="region of interest" description="Disordered" evidence="1">
    <location>
        <begin position="1"/>
        <end position="22"/>
    </location>
</feature>
<feature type="non-terminal residue" evidence="2">
    <location>
        <position position="22"/>
    </location>
</feature>
<keyword evidence="3" id="KW-1185">Reference proteome</keyword>
<evidence type="ECO:0000256" key="1">
    <source>
        <dbReference type="SAM" id="MobiDB-lite"/>
    </source>
</evidence>
<dbReference type="AlphaFoldDB" id="A0A392WF76"/>
<reference evidence="2 3" key="1">
    <citation type="journal article" date="2018" name="Front. Plant Sci.">
        <title>Red Clover (Trifolium pratense) and Zigzag Clover (T. medium) - A Picture of Genomic Similarities and Differences.</title>
        <authorList>
            <person name="Dluhosova J."/>
            <person name="Istvanek J."/>
            <person name="Nedelnik J."/>
            <person name="Repkova J."/>
        </authorList>
    </citation>
    <scope>NUCLEOTIDE SEQUENCE [LARGE SCALE GENOMIC DNA]</scope>
    <source>
        <strain evidence="3">cv. 10/8</strain>
        <tissue evidence="2">Leaf</tissue>
    </source>
</reference>
<proteinExistence type="predicted"/>